<comment type="caution">
    <text evidence="6">The sequence shown here is derived from an EMBL/GenBank/DDBJ whole genome shotgun (WGS) entry which is preliminary data.</text>
</comment>
<gene>
    <name evidence="6" type="ORF">CJ240_00370</name>
</gene>
<dbReference type="CDD" id="cd01574">
    <property type="entry name" value="PBP1_LacI"/>
    <property type="match status" value="1"/>
</dbReference>
<keyword evidence="1" id="KW-0805">Transcription regulation</keyword>
<dbReference type="EMBL" id="PNGC01000001">
    <property type="protein sequence ID" value="PMB90242.1"/>
    <property type="molecule type" value="Genomic_DNA"/>
</dbReference>
<dbReference type="InterPro" id="IPR046335">
    <property type="entry name" value="LacI/GalR-like_sensor"/>
</dbReference>
<evidence type="ECO:0000256" key="1">
    <source>
        <dbReference type="ARBA" id="ARBA00023015"/>
    </source>
</evidence>
<dbReference type="Pfam" id="PF00356">
    <property type="entry name" value="LacI"/>
    <property type="match status" value="1"/>
</dbReference>
<evidence type="ECO:0000313" key="6">
    <source>
        <dbReference type="EMBL" id="PMB90242.1"/>
    </source>
</evidence>
<evidence type="ECO:0000256" key="2">
    <source>
        <dbReference type="ARBA" id="ARBA00023125"/>
    </source>
</evidence>
<keyword evidence="7" id="KW-1185">Reference proteome</keyword>
<dbReference type="SUPFAM" id="SSF53822">
    <property type="entry name" value="Periplasmic binding protein-like I"/>
    <property type="match status" value="1"/>
</dbReference>
<dbReference type="PANTHER" id="PTHR30146:SF109">
    <property type="entry name" value="HTH-TYPE TRANSCRIPTIONAL REGULATOR GALS"/>
    <property type="match status" value="1"/>
</dbReference>
<organism evidence="6 7">
    <name type="scientific">Varibaculum cambriense</name>
    <dbReference type="NCBI Taxonomy" id="184870"/>
    <lineage>
        <taxon>Bacteria</taxon>
        <taxon>Bacillati</taxon>
        <taxon>Actinomycetota</taxon>
        <taxon>Actinomycetes</taxon>
        <taxon>Actinomycetales</taxon>
        <taxon>Actinomycetaceae</taxon>
        <taxon>Varibaculum</taxon>
    </lineage>
</organism>
<evidence type="ECO:0000259" key="5">
    <source>
        <dbReference type="PROSITE" id="PS50932"/>
    </source>
</evidence>
<dbReference type="PANTHER" id="PTHR30146">
    <property type="entry name" value="LACI-RELATED TRANSCRIPTIONAL REPRESSOR"/>
    <property type="match status" value="1"/>
</dbReference>
<dbReference type="PROSITE" id="PS50932">
    <property type="entry name" value="HTH_LACI_2"/>
    <property type="match status" value="1"/>
</dbReference>
<evidence type="ECO:0000313" key="7">
    <source>
        <dbReference type="Proteomes" id="UP000243201"/>
    </source>
</evidence>
<dbReference type="SUPFAM" id="SSF47413">
    <property type="entry name" value="lambda repressor-like DNA-binding domains"/>
    <property type="match status" value="1"/>
</dbReference>
<dbReference type="Gene3D" id="3.40.50.2300">
    <property type="match status" value="2"/>
</dbReference>
<dbReference type="InterPro" id="IPR010982">
    <property type="entry name" value="Lambda_DNA-bd_dom_sf"/>
</dbReference>
<dbReference type="InterPro" id="IPR028082">
    <property type="entry name" value="Peripla_BP_I"/>
</dbReference>
<dbReference type="Pfam" id="PF13377">
    <property type="entry name" value="Peripla_BP_3"/>
    <property type="match status" value="1"/>
</dbReference>
<feature type="domain" description="HTH lacI-type" evidence="5">
    <location>
        <begin position="30"/>
        <end position="84"/>
    </location>
</feature>
<evidence type="ECO:0000256" key="3">
    <source>
        <dbReference type="ARBA" id="ARBA00023163"/>
    </source>
</evidence>
<sequence length="367" mass="39492">MENGTTYESGGQPLSSRVTYMSSPPSKRRPTLHDVARLAGCSYQTVSRVVNDQGAVHPDTRERVLAAIAEVGYRRNVAAAALKTDRPGSIGVVTDSSWHYGPMGALRGIENAAREVGKHIILSVNDEDSFGSLESTLDTFRDAYVDGLIVIAPLVREAELALASIGNTGWASVLPIVVLAADPAPIPHAIVVSEDQYEGSVRAVEHLISLGHQNIAHVAGAQEWLDGQVRLKGWRDTLVAHDLSVPEAIIGDWSGESGYQAGCRIADLNPRPTAVFVASDLMALGLLRALNEHGLRVPQDISIIGFDDHEFASQFDPPLTTVRQDFVALGRLCVRSLQDPECYPRSTISPNLIVRTSTAPPSSLKIV</sequence>
<feature type="region of interest" description="Disordered" evidence="4">
    <location>
        <begin position="1"/>
        <end position="30"/>
    </location>
</feature>
<dbReference type="Proteomes" id="UP000243201">
    <property type="component" value="Unassembled WGS sequence"/>
</dbReference>
<dbReference type="InterPro" id="IPR000843">
    <property type="entry name" value="HTH_LacI"/>
</dbReference>
<accession>A0ABX4UPR4</accession>
<dbReference type="SMART" id="SM00354">
    <property type="entry name" value="HTH_LACI"/>
    <property type="match status" value="1"/>
</dbReference>
<dbReference type="CDD" id="cd01392">
    <property type="entry name" value="HTH_LacI"/>
    <property type="match status" value="1"/>
</dbReference>
<protein>
    <submittedName>
        <fullName evidence="6">LacI family transcriptional regulator</fullName>
    </submittedName>
</protein>
<reference evidence="6 7" key="1">
    <citation type="submission" date="2017-09" db="EMBL/GenBank/DDBJ databases">
        <title>Bacterial strain isolated from the female urinary microbiota.</title>
        <authorList>
            <person name="Thomas-White K."/>
            <person name="Kumar N."/>
            <person name="Forster S."/>
            <person name="Putonti C."/>
            <person name="Lawley T."/>
            <person name="Wolfe A.J."/>
        </authorList>
    </citation>
    <scope>NUCLEOTIDE SEQUENCE [LARGE SCALE GENOMIC DNA]</scope>
    <source>
        <strain evidence="6 7">UMB0744</strain>
    </source>
</reference>
<evidence type="ECO:0000256" key="4">
    <source>
        <dbReference type="SAM" id="MobiDB-lite"/>
    </source>
</evidence>
<keyword evidence="3" id="KW-0804">Transcription</keyword>
<feature type="compositionally biased region" description="Polar residues" evidence="4">
    <location>
        <begin position="1"/>
        <end position="25"/>
    </location>
</feature>
<keyword evidence="2" id="KW-0238">DNA-binding</keyword>
<dbReference type="Gene3D" id="1.10.260.40">
    <property type="entry name" value="lambda repressor-like DNA-binding domains"/>
    <property type="match status" value="1"/>
</dbReference>
<proteinExistence type="predicted"/>
<name>A0ABX4UPR4_9ACTO</name>